<organism evidence="3 4">
    <name type="scientific">Candidatus Finniella inopinata</name>
    <dbReference type="NCBI Taxonomy" id="1696036"/>
    <lineage>
        <taxon>Bacteria</taxon>
        <taxon>Pseudomonadati</taxon>
        <taxon>Pseudomonadota</taxon>
        <taxon>Alphaproteobacteria</taxon>
        <taxon>Holosporales</taxon>
        <taxon>Candidatus Paracaedibacteraceae</taxon>
        <taxon>Candidatus Finniella</taxon>
    </lineage>
</organism>
<name>A0A4Q7DJN1_9PROT</name>
<keyword evidence="1" id="KW-0175">Coiled coil</keyword>
<gene>
    <name evidence="3" type="ORF">EQU50_02475</name>
</gene>
<feature type="signal peptide" evidence="2">
    <location>
        <begin position="1"/>
        <end position="24"/>
    </location>
</feature>
<proteinExistence type="predicted"/>
<keyword evidence="2" id="KW-0732">Signal</keyword>
<reference evidence="3 4" key="1">
    <citation type="submission" date="2018-10" db="EMBL/GenBank/DDBJ databases">
        <title>An updated phylogeny of the Alphaproteobacteria reveals that the parasitic Rickettsiales and Holosporales have independent origins.</title>
        <authorList>
            <person name="Munoz-Gomez S.A."/>
            <person name="Hess S."/>
            <person name="Burger G."/>
            <person name="Lang B.F."/>
            <person name="Susko E."/>
            <person name="Slamovits C.H."/>
            <person name="Roger A.J."/>
        </authorList>
    </citation>
    <scope>NUCLEOTIDE SEQUENCE [LARGE SCALE GENOMIC DNA]</scope>
    <source>
        <strain evidence="3">HOLO01</strain>
    </source>
</reference>
<evidence type="ECO:0000256" key="1">
    <source>
        <dbReference type="SAM" id="Coils"/>
    </source>
</evidence>
<accession>A0A4Q7DJN1</accession>
<sequence length="780" mass="88568">MINFAKYCLLTVGMVSVSMGVAQAEFKQDILDSAMKMAEADYKIDANPVNKAVQAANFLAHDLKRESDPTRAKNIADTLLGLVSKGEGKGVGGISETPANEGERGLMINALQEATRFLKEQDGLTEAALGANLKTFDKADKEHEKQHVAHVSAIIFGAFKKHAGVLDSAAIKSDLQGILAGTAWLKDYMTKDEYWKYVDAYLSKALERRVYNVKIQQEIDDLRAKEKKDDGEADYNHNDFVKSYVASLVQGDNPLKDLETLTEKLQETVIPEKAFQIARSMIEKLKTKDFNFERLLADSEGMPTVIDALIAIEKYRMLETRQSYLEKIDPPIFTYQNTKQSPESEAVLLAMVSAIQSILRNPDLTDDEVVDQFKYKIPKSPYKAVAKGGITWSIELEERRGEDFKRPSYEKALEMIRGGAIKNLISKLNLPQKVKDLSRPLNISKVQKLEIDKEAMKQKLFYVHRPVFDFKKAVFVREPRIMYWVQSRGNGECGYFSLRHAQGYAEYVQQILDNLDDPEIYNRAITLTNLNEVVLLEAQKLEKSSAEKRSLQENEQLEKLGPYLKALEELQVKYEAESSKIERVPNPTKAEFDVMIATARDELETKIKRLQAEKEALKKKYNDLKHPHLVEIVKIVDPNHLRLIKQLIHDIDFITTQDGGNRGWYTNTATDYWTLQPLQPDLISVILNGYDVYSWVPISAKRGRPSIVEDGQTALIGFTSPRKEFPALHPRRIHLYNQTGGTHYDKWVEAGDYADMAAALRHKHKHSLGDTNVRLKKSAK</sequence>
<evidence type="ECO:0000313" key="4">
    <source>
        <dbReference type="Proteomes" id="UP000293550"/>
    </source>
</evidence>
<feature type="coiled-coil region" evidence="1">
    <location>
        <begin position="564"/>
        <end position="627"/>
    </location>
</feature>
<evidence type="ECO:0000256" key="2">
    <source>
        <dbReference type="SAM" id="SignalP"/>
    </source>
</evidence>
<feature type="chain" id="PRO_5020970358" evidence="2">
    <location>
        <begin position="25"/>
        <end position="780"/>
    </location>
</feature>
<dbReference type="RefSeq" id="WP_130153572.1">
    <property type="nucleotide sequence ID" value="NZ_SCFB01000004.1"/>
</dbReference>
<keyword evidence="4" id="KW-1185">Reference proteome</keyword>
<dbReference type="AlphaFoldDB" id="A0A4Q7DJN1"/>
<dbReference type="Proteomes" id="UP000293550">
    <property type="component" value="Unassembled WGS sequence"/>
</dbReference>
<protein>
    <submittedName>
        <fullName evidence="3">Uncharacterized protein</fullName>
    </submittedName>
</protein>
<evidence type="ECO:0000313" key="3">
    <source>
        <dbReference type="EMBL" id="RZI46469.1"/>
    </source>
</evidence>
<comment type="caution">
    <text evidence="3">The sequence shown here is derived from an EMBL/GenBank/DDBJ whole genome shotgun (WGS) entry which is preliminary data.</text>
</comment>
<dbReference type="EMBL" id="SCFB01000004">
    <property type="protein sequence ID" value="RZI46469.1"/>
    <property type="molecule type" value="Genomic_DNA"/>
</dbReference>